<dbReference type="Proteomes" id="UP001151760">
    <property type="component" value="Unassembled WGS sequence"/>
</dbReference>
<gene>
    <name evidence="1" type="ORF">Tco_0873625</name>
    <name evidence="2" type="ORF">Tco_1043472</name>
</gene>
<reference evidence="1" key="2">
    <citation type="submission" date="2022-01" db="EMBL/GenBank/DDBJ databases">
        <authorList>
            <person name="Yamashiro T."/>
            <person name="Shiraishi A."/>
            <person name="Satake H."/>
            <person name="Nakayama K."/>
        </authorList>
    </citation>
    <scope>NUCLEOTIDE SEQUENCE</scope>
</reference>
<evidence type="ECO:0000313" key="3">
    <source>
        <dbReference type="Proteomes" id="UP001151760"/>
    </source>
</evidence>
<evidence type="ECO:0000313" key="2">
    <source>
        <dbReference type="EMBL" id="GJT76747.1"/>
    </source>
</evidence>
<evidence type="ECO:0000313" key="1">
    <source>
        <dbReference type="EMBL" id="GJT14919.1"/>
    </source>
</evidence>
<dbReference type="EMBL" id="BQNB010013355">
    <property type="protein sequence ID" value="GJT14919.1"/>
    <property type="molecule type" value="Genomic_DNA"/>
</dbReference>
<comment type="caution">
    <text evidence="1">The sequence shown here is derived from an EMBL/GenBank/DDBJ whole genome shotgun (WGS) entry which is preliminary data.</text>
</comment>
<dbReference type="EMBL" id="BQNB010018651">
    <property type="protein sequence ID" value="GJT76747.1"/>
    <property type="molecule type" value="Genomic_DNA"/>
</dbReference>
<protein>
    <submittedName>
        <fullName evidence="1">Uncharacterized protein</fullName>
    </submittedName>
</protein>
<name>A0ABQ5BPZ2_9ASTR</name>
<keyword evidence="3" id="KW-1185">Reference proteome</keyword>
<proteinExistence type="predicted"/>
<accession>A0ABQ5BPZ2</accession>
<organism evidence="1 3">
    <name type="scientific">Tanacetum coccineum</name>
    <dbReference type="NCBI Taxonomy" id="301880"/>
    <lineage>
        <taxon>Eukaryota</taxon>
        <taxon>Viridiplantae</taxon>
        <taxon>Streptophyta</taxon>
        <taxon>Embryophyta</taxon>
        <taxon>Tracheophyta</taxon>
        <taxon>Spermatophyta</taxon>
        <taxon>Magnoliopsida</taxon>
        <taxon>eudicotyledons</taxon>
        <taxon>Gunneridae</taxon>
        <taxon>Pentapetalae</taxon>
        <taxon>asterids</taxon>
        <taxon>campanulids</taxon>
        <taxon>Asterales</taxon>
        <taxon>Asteraceae</taxon>
        <taxon>Asteroideae</taxon>
        <taxon>Anthemideae</taxon>
        <taxon>Anthemidinae</taxon>
        <taxon>Tanacetum</taxon>
    </lineage>
</organism>
<reference evidence="1" key="1">
    <citation type="journal article" date="2022" name="Int. J. Mol. Sci.">
        <title>Draft Genome of Tanacetum Coccineum: Genomic Comparison of Closely Related Tanacetum-Family Plants.</title>
        <authorList>
            <person name="Yamashiro T."/>
            <person name="Shiraishi A."/>
            <person name="Nakayama K."/>
            <person name="Satake H."/>
        </authorList>
    </citation>
    <scope>NUCLEOTIDE SEQUENCE</scope>
</reference>
<sequence>MLSYTTLRLISASHNTRPQLTSRLHSLSIVGGLTGYDFGVWGYHVGAERNNDSGVCCDRASATKSYVTSALLYDLNRRTGGKDKAYKLDMLGDVGVVYGQQQLLVLGCEGSVYGGRVRWMRFLIEEGVEDWRRFEEG</sequence>